<dbReference type="SUPFAM" id="SSF48403">
    <property type="entry name" value="Ankyrin repeat"/>
    <property type="match status" value="4"/>
</dbReference>
<evidence type="ECO:0008006" key="6">
    <source>
        <dbReference type="Google" id="ProtNLM"/>
    </source>
</evidence>
<dbReference type="PANTHER" id="PTHR24198:SF165">
    <property type="entry name" value="ANKYRIN REPEAT-CONTAINING PROTEIN-RELATED"/>
    <property type="match status" value="1"/>
</dbReference>
<comment type="caution">
    <text evidence="4">The sequence shown here is derived from an EMBL/GenBank/DDBJ whole genome shotgun (WGS) entry which is preliminary data.</text>
</comment>
<evidence type="ECO:0000256" key="1">
    <source>
        <dbReference type="ARBA" id="ARBA00022737"/>
    </source>
</evidence>
<dbReference type="InterPro" id="IPR036770">
    <property type="entry name" value="Ankyrin_rpt-contain_sf"/>
</dbReference>
<dbReference type="PROSITE" id="PS50297">
    <property type="entry name" value="ANK_REP_REGION"/>
    <property type="match status" value="1"/>
</dbReference>
<accession>A0ABR2L4F7</accession>
<evidence type="ECO:0000313" key="4">
    <source>
        <dbReference type="EMBL" id="KAK8898237.1"/>
    </source>
</evidence>
<proteinExistence type="predicted"/>
<sequence length="1680" mass="192842">MAFGFHTSNSNIIFIRQQQVNGTINFHINTISFINQNNSQSLSLLRNSSGKKAFNIFDFIPRQFTITTRDSTSQFNIEMLKESSSVIAQQLQNDPDNLTYHLDISDKENVLSKFELLYQGKCVTFDEDELPISHKITKNLNITSCPNFMKPESLKTFSESMQFNSNSNVLSVQIDLQRFDKFISNSQFETFVIKTNKSSYNCNKFGIHSSAVIRNFLSENHSKSEFKYDFDDEFDEFQSICDLFNFNNIVLTRNNMDSLKFIVDDLQIDCISEDIEKYIDVSEKVSKTIDDQQTIVTQIDELFDMLYNIKEKTVETVKKMICESNWSKTAEKVQELCAFFLQVIESDFMLHQHIFDLLIQLDIEASETNKLEVLIPFFSKHLILMIFGHRQSTPIRGQPVTVGYNFPLKVTNDMLLNGNNNFKMTLCSFLYKLYKNKIIPKEEIFSNLTNHYVSKNLKDINLLRSSGYFNNLTIWFLPEIIEISPFFSARTTLPNYSMSESDTEPQIISSFIQTFLPDKIDLYKQMRDMDEPGDKLTIALRIDDVDTVQSILSKSGSNVTKSFVPFNLFEGFVENGRTSYINYAAAYGSVKCFKYLLLNYDKIDKSTFKYAVYGGNIEIIKIVDQQASPESTPDNNKLGRGLINNLNFGGFGAGFNYPFDNSSSIDLEIIPSIIKHSNDLFDWILDQKYTDDNIKQQSLFSLLKCSIKNGNAHSFIGIIDKGYVLNEQQRNELIQIASQKGFYLLTQLLLKFCANKFNDKSFGLDFLCSTSFGNLSIFKLFIKMMNQIDLQNCLSLAVSRRFMNIIHYFFDELAYNEFELTQTSISKALQQSINQKTNDLFNYILDKVKEKNKDIFHNFENLNALLDDASNYHNIEAAETITNLIYEDDPDHDFTQHFINAAQKDNIELCKYFVDKKLSINYEKLSSNVSELGSINEELFSLIGSVSPEAKNRIFRCIKEAITKNNKSLVEYLLKNNAPCDDALFTAVVISDVDIVNIILKYTNKPSFINKKSMNGTALQIAVKKNNFEIVKTLLSIPGIDPSIYCLNNETPLCQAICNLNLEITNLLIDFYGDDIINQKWQIINAVEKIISYSPEFSSIDQQSVEKKSNIIKRLLEIQSIDINHHFTSNTLLTFACQFSDIGLVEYLLKNERIDVNLYEPKGGYTPLMIAVKNNNINIVKVLLEHPRININLMNYEEQTALTIAVIFHFDNIIDLLIKNDKFDHDESRLDYAFFISSGETSKKLLSVDSLDVNYNSVRNLEKKSEDEFTSKIKKIALKKNSLKIKKYGTALTNAVDEGNLDLINLIVKHPTFDKSKSLIKVAIAKSVYNNKVEIMNKLLSLVDNDLNICDIDGNCLLDYAIMNLSEDVISEILNKDNFKSMKVDFVNLFVKCYTNINNNSNLIIDENSFSLVDKTLLLEEVNGDIELEEGNDDNANHNNFPDANEKSPVDVMNLLYDYDNEHDHLIDFHKLLPNGKSFFSVINRSSRYDIEIVDFLLQHGVDPNQPDKFNYYPLENAIVIHSKDFVTSLLHTNQIDFSVKIPFKKYQNDNLTNKFNPIKSTNSILLNIEGLEYVSYLHLAAATSSVILNEFLNVNDIDVNVTNNLGETPLMMAVRHRKRDCITSLFQRNDLDYLHKNKKGQNAIDICGHRTFGYMNQQVNNDGQDEEKTKFLNRLFVSF</sequence>
<organism evidence="4 5">
    <name type="scientific">Tritrichomonas musculus</name>
    <dbReference type="NCBI Taxonomy" id="1915356"/>
    <lineage>
        <taxon>Eukaryota</taxon>
        <taxon>Metamonada</taxon>
        <taxon>Parabasalia</taxon>
        <taxon>Tritrichomonadida</taxon>
        <taxon>Tritrichomonadidae</taxon>
        <taxon>Tritrichomonas</taxon>
    </lineage>
</organism>
<feature type="repeat" description="ANK" evidence="3">
    <location>
        <begin position="1163"/>
        <end position="1186"/>
    </location>
</feature>
<keyword evidence="1" id="KW-0677">Repeat</keyword>
<dbReference type="InterPro" id="IPR002110">
    <property type="entry name" value="Ankyrin_rpt"/>
</dbReference>
<evidence type="ECO:0000256" key="3">
    <source>
        <dbReference type="PROSITE-ProRule" id="PRU00023"/>
    </source>
</evidence>
<dbReference type="EMBL" id="JAPFFF010000001">
    <property type="protein sequence ID" value="KAK8898237.1"/>
    <property type="molecule type" value="Genomic_DNA"/>
</dbReference>
<protein>
    <recommendedName>
        <fullName evidence="6">DUF3447 domain-containing protein</fullName>
    </recommendedName>
</protein>
<dbReference type="SMART" id="SM00248">
    <property type="entry name" value="ANK"/>
    <property type="match status" value="16"/>
</dbReference>
<dbReference type="PANTHER" id="PTHR24198">
    <property type="entry name" value="ANKYRIN REPEAT AND PROTEIN KINASE DOMAIN-CONTAINING PROTEIN"/>
    <property type="match status" value="1"/>
</dbReference>
<evidence type="ECO:0000256" key="2">
    <source>
        <dbReference type="ARBA" id="ARBA00023043"/>
    </source>
</evidence>
<keyword evidence="5" id="KW-1185">Reference proteome</keyword>
<keyword evidence="2 3" id="KW-0040">ANK repeat</keyword>
<dbReference type="PROSITE" id="PS50088">
    <property type="entry name" value="ANK_REPEAT"/>
    <property type="match status" value="1"/>
</dbReference>
<reference evidence="4 5" key="1">
    <citation type="submission" date="2024-04" db="EMBL/GenBank/DDBJ databases">
        <title>Tritrichomonas musculus Genome.</title>
        <authorList>
            <person name="Alves-Ferreira E."/>
            <person name="Grigg M."/>
            <person name="Lorenzi H."/>
            <person name="Galac M."/>
        </authorList>
    </citation>
    <scope>NUCLEOTIDE SEQUENCE [LARGE SCALE GENOMIC DNA]</scope>
    <source>
        <strain evidence="4 5">EAF2021</strain>
    </source>
</reference>
<dbReference type="Gene3D" id="1.25.40.20">
    <property type="entry name" value="Ankyrin repeat-containing domain"/>
    <property type="match status" value="5"/>
</dbReference>
<dbReference type="Pfam" id="PF12796">
    <property type="entry name" value="Ank_2"/>
    <property type="match status" value="2"/>
</dbReference>
<evidence type="ECO:0000313" key="5">
    <source>
        <dbReference type="Proteomes" id="UP001470230"/>
    </source>
</evidence>
<dbReference type="Proteomes" id="UP001470230">
    <property type="component" value="Unassembled WGS sequence"/>
</dbReference>
<gene>
    <name evidence="4" type="ORF">M9Y10_000515</name>
</gene>
<name>A0ABR2L4F7_9EUKA</name>